<comment type="subcellular location">
    <subcellularLocation>
        <location evidence="2">Cell membrane</location>
        <topology evidence="2">Single-pass type II membrane protein</topology>
    </subcellularLocation>
    <subcellularLocation>
        <location evidence="7">Membrane</location>
        <topology evidence="7">Single-pass type II membrane protein</topology>
    </subcellularLocation>
</comment>
<keyword evidence="7" id="KW-1133">Transmembrane helix</keyword>
<dbReference type="Proteomes" id="UP000002145">
    <property type="component" value="Chromosome"/>
</dbReference>
<keyword evidence="7" id="KW-0472">Membrane</keyword>
<reference evidence="10" key="1">
    <citation type="submission" date="2007-02" db="EMBL/GenBank/DDBJ databases">
        <title>Complete sequence of Clostridium thermocellum ATCC 27405.</title>
        <authorList>
            <consortium name="US DOE Joint Genome Institute"/>
            <person name="Copeland A."/>
            <person name="Lucas S."/>
            <person name="Lapidus A."/>
            <person name="Barry K."/>
            <person name="Detter J.C."/>
            <person name="Glavina del Rio T."/>
            <person name="Hammon N."/>
            <person name="Israni S."/>
            <person name="Dalin E."/>
            <person name="Tice H."/>
            <person name="Pitluck S."/>
            <person name="Chertkov O."/>
            <person name="Brettin T."/>
            <person name="Bruce D."/>
            <person name="Han C."/>
            <person name="Tapia R."/>
            <person name="Gilna P."/>
            <person name="Schmutz J."/>
            <person name="Larimer F."/>
            <person name="Land M."/>
            <person name="Hauser L."/>
            <person name="Kyrpides N."/>
            <person name="Mikhailova N."/>
            <person name="Wu J.H.D."/>
            <person name="Newcomb M."/>
            <person name="Richardson P."/>
        </authorList>
    </citation>
    <scope>NUCLEOTIDE SEQUENCE [LARGE SCALE GENOMIC DNA]</scope>
    <source>
        <strain evidence="10">ATCC 27405 / DSM 1237 / JCM 9322 / NBRC 103400 / NCIMB 10682 / NRRL B-4536 / VPI 7372</strain>
    </source>
</reference>
<feature type="active site" evidence="6">
    <location>
        <position position="61"/>
    </location>
</feature>
<dbReference type="eggNOG" id="COG0681">
    <property type="taxonomic scope" value="Bacteria"/>
</dbReference>
<protein>
    <recommendedName>
        <fullName evidence="4 7">Signal peptidase I</fullName>
        <ecNumber evidence="4 7">3.4.21.89</ecNumber>
    </recommendedName>
</protein>
<feature type="active site" evidence="6">
    <location>
        <position position="104"/>
    </location>
</feature>
<feature type="transmembrane region" description="Helical" evidence="7">
    <location>
        <begin position="30"/>
        <end position="52"/>
    </location>
</feature>
<sequence length="193" mass="22227">MEQKGMNTNMDNFETAGNGNSKKQKVFKEIVSWSLCLLGAFIIALLLTKYVIVNAYVPTGSMENTIMPGDRIIASRIHYYFSEPKRGDIVVFRYPDNEEVLYVKRIIGLPNETVEIKDGNVYINGKLLEEPYIKEKAYGDFGPYEVPEGCYFMLGDNRNGSTDSRRWTNKYVKKEKILGKALFKYFPGFKILW</sequence>
<evidence type="ECO:0000313" key="9">
    <source>
        <dbReference type="EMBL" id="ABN51588.1"/>
    </source>
</evidence>
<evidence type="ECO:0000256" key="1">
    <source>
        <dbReference type="ARBA" id="ARBA00000677"/>
    </source>
</evidence>
<evidence type="ECO:0000256" key="7">
    <source>
        <dbReference type="RuleBase" id="RU362042"/>
    </source>
</evidence>
<dbReference type="PANTHER" id="PTHR43390">
    <property type="entry name" value="SIGNAL PEPTIDASE I"/>
    <property type="match status" value="1"/>
</dbReference>
<keyword evidence="10" id="KW-1185">Reference proteome</keyword>
<dbReference type="PROSITE" id="PS00761">
    <property type="entry name" value="SPASE_I_3"/>
    <property type="match status" value="1"/>
</dbReference>
<dbReference type="AlphaFoldDB" id="A3DCA9"/>
<dbReference type="EMBL" id="CP000568">
    <property type="protein sequence ID" value="ABN51588.1"/>
    <property type="molecule type" value="Genomic_DNA"/>
</dbReference>
<feature type="domain" description="Peptidase S26" evidence="8">
    <location>
        <begin position="31"/>
        <end position="185"/>
    </location>
</feature>
<dbReference type="GO" id="GO:0005886">
    <property type="term" value="C:plasma membrane"/>
    <property type="evidence" value="ECO:0007669"/>
    <property type="project" value="UniProtKB-SubCell"/>
</dbReference>
<keyword evidence="7" id="KW-0645">Protease</keyword>
<dbReference type="KEGG" id="cth:Cthe_0350"/>
<dbReference type="SUPFAM" id="SSF51306">
    <property type="entry name" value="LexA/Signal peptidase"/>
    <property type="match status" value="1"/>
</dbReference>
<comment type="similarity">
    <text evidence="3 7">Belongs to the peptidase S26 family.</text>
</comment>
<dbReference type="GO" id="GO:0009003">
    <property type="term" value="F:signal peptidase activity"/>
    <property type="evidence" value="ECO:0007669"/>
    <property type="project" value="UniProtKB-EC"/>
</dbReference>
<keyword evidence="5 7" id="KW-0378">Hydrolase</keyword>
<gene>
    <name evidence="9" type="ordered locus">Cthe_0350</name>
</gene>
<dbReference type="Pfam" id="PF10502">
    <property type="entry name" value="Peptidase_S26"/>
    <property type="match status" value="1"/>
</dbReference>
<dbReference type="PRINTS" id="PR00727">
    <property type="entry name" value="LEADERPTASE"/>
</dbReference>
<dbReference type="HOGENOM" id="CLU_028723_5_1_9"/>
<dbReference type="InterPro" id="IPR000223">
    <property type="entry name" value="Pept_S26A_signal_pept_1"/>
</dbReference>
<dbReference type="InterPro" id="IPR019533">
    <property type="entry name" value="Peptidase_S26"/>
</dbReference>
<comment type="catalytic activity">
    <reaction evidence="1 7">
        <text>Cleavage of hydrophobic, N-terminal signal or leader sequences from secreted and periplasmic proteins.</text>
        <dbReference type="EC" id="3.4.21.89"/>
    </reaction>
</comment>
<evidence type="ECO:0000256" key="5">
    <source>
        <dbReference type="ARBA" id="ARBA00022801"/>
    </source>
</evidence>
<evidence type="ECO:0000259" key="8">
    <source>
        <dbReference type="Pfam" id="PF10502"/>
    </source>
</evidence>
<keyword evidence="7" id="KW-0812">Transmembrane</keyword>
<evidence type="ECO:0000256" key="2">
    <source>
        <dbReference type="ARBA" id="ARBA00004401"/>
    </source>
</evidence>
<dbReference type="EC" id="3.4.21.89" evidence="4 7"/>
<dbReference type="CDD" id="cd06530">
    <property type="entry name" value="S26_SPase_I"/>
    <property type="match status" value="1"/>
</dbReference>
<organism evidence="9 10">
    <name type="scientific">Acetivibrio thermocellus (strain ATCC 27405 / DSM 1237 / JCM 9322 / NBRC 103400 / NCIMB 10682 / NRRL B-4536 / VPI 7372)</name>
    <name type="common">Clostridium thermocellum</name>
    <dbReference type="NCBI Taxonomy" id="203119"/>
    <lineage>
        <taxon>Bacteria</taxon>
        <taxon>Bacillati</taxon>
        <taxon>Bacillota</taxon>
        <taxon>Clostridia</taxon>
        <taxon>Eubacteriales</taxon>
        <taxon>Oscillospiraceae</taxon>
        <taxon>Acetivibrio</taxon>
    </lineage>
</organism>
<name>A3DCA9_ACET2</name>
<dbReference type="PANTHER" id="PTHR43390:SF1">
    <property type="entry name" value="CHLOROPLAST PROCESSING PEPTIDASE"/>
    <property type="match status" value="1"/>
</dbReference>
<proteinExistence type="inferred from homology"/>
<dbReference type="NCBIfam" id="TIGR02227">
    <property type="entry name" value="sigpep_I_bact"/>
    <property type="match status" value="1"/>
</dbReference>
<evidence type="ECO:0000313" key="10">
    <source>
        <dbReference type="Proteomes" id="UP000002145"/>
    </source>
</evidence>
<dbReference type="Gene3D" id="2.10.109.10">
    <property type="entry name" value="Umud Fragment, subunit A"/>
    <property type="match status" value="1"/>
</dbReference>
<reference evidence="9 10" key="2">
    <citation type="journal article" date="2013" name="Biotechnol. Biofuels">
        <title>Global transcriptome analysis of Clostridium thermocellum ATCC 27405 during growth on dilute acid pretreated Populus and switchgrass.</title>
        <authorList>
            <person name="Wilson C.M."/>
            <person name="Rodriguez M.Jr."/>
            <person name="Johnson C.M."/>
            <person name="Martin S.L."/>
            <person name="Chu T.M."/>
            <person name="Wolfinger R.D."/>
            <person name="Hauser L.J."/>
            <person name="Land M.L."/>
            <person name="Klingeman D.M."/>
            <person name="Syed M.H."/>
            <person name="Ragauskas A.J."/>
            <person name="Tschaplinski T.J."/>
            <person name="Mielenz J.R."/>
            <person name="Brown S.D."/>
        </authorList>
    </citation>
    <scope>NUCLEOTIDE SEQUENCE [LARGE SCALE GENOMIC DNA]</scope>
    <source>
        <strain evidence="10">ATCC 27405 / DSM 1237 / JCM 9322 / NBRC 103400 / NCIMB 10682 / NRRL B-4536 / VPI 7372</strain>
    </source>
</reference>
<dbReference type="GO" id="GO:0006465">
    <property type="term" value="P:signal peptide processing"/>
    <property type="evidence" value="ECO:0007669"/>
    <property type="project" value="InterPro"/>
</dbReference>
<accession>A3DCA9</accession>
<dbReference type="STRING" id="203119.Cthe_0350"/>
<dbReference type="InterPro" id="IPR036286">
    <property type="entry name" value="LexA/Signal_pep-like_sf"/>
</dbReference>
<dbReference type="InterPro" id="IPR019758">
    <property type="entry name" value="Pept_S26A_signal_pept_1_CS"/>
</dbReference>
<dbReference type="GO" id="GO:0004252">
    <property type="term" value="F:serine-type endopeptidase activity"/>
    <property type="evidence" value="ECO:0007669"/>
    <property type="project" value="InterPro"/>
</dbReference>
<evidence type="ECO:0000256" key="3">
    <source>
        <dbReference type="ARBA" id="ARBA00009370"/>
    </source>
</evidence>
<evidence type="ECO:0000256" key="4">
    <source>
        <dbReference type="ARBA" id="ARBA00013208"/>
    </source>
</evidence>
<evidence type="ECO:0000256" key="6">
    <source>
        <dbReference type="PIRSR" id="PIRSR600223-1"/>
    </source>
</evidence>